<evidence type="ECO:0000313" key="9">
    <source>
        <dbReference type="Proteomes" id="UP000247973"/>
    </source>
</evidence>
<dbReference type="PROSITE" id="PS51257">
    <property type="entry name" value="PROKAR_LIPOPROTEIN"/>
    <property type="match status" value="1"/>
</dbReference>
<evidence type="ECO:0000256" key="1">
    <source>
        <dbReference type="ARBA" id="ARBA00005382"/>
    </source>
</evidence>
<dbReference type="RefSeq" id="WP_110312480.1">
    <property type="nucleotide sequence ID" value="NZ_QICL01000041.1"/>
</dbReference>
<evidence type="ECO:0000256" key="3">
    <source>
        <dbReference type="ARBA" id="ARBA00022801"/>
    </source>
</evidence>
<keyword evidence="2 5" id="KW-0732">Signal</keyword>
<dbReference type="InterPro" id="IPR001139">
    <property type="entry name" value="Glyco_hydro_30"/>
</dbReference>
<dbReference type="Gene3D" id="3.20.20.80">
    <property type="entry name" value="Glycosidases"/>
    <property type="match status" value="1"/>
</dbReference>
<dbReference type="InterPro" id="IPR033452">
    <property type="entry name" value="GH30_C"/>
</dbReference>
<dbReference type="InterPro" id="IPR017853">
    <property type="entry name" value="GH"/>
</dbReference>
<dbReference type="InterPro" id="IPR013780">
    <property type="entry name" value="Glyco_hydro_b"/>
</dbReference>
<feature type="domain" description="Glycosyl hydrolase family 30 TIM-barrel" evidence="6">
    <location>
        <begin position="78"/>
        <end position="409"/>
    </location>
</feature>
<dbReference type="GO" id="GO:0004348">
    <property type="term" value="F:glucosylceramidase activity"/>
    <property type="evidence" value="ECO:0007669"/>
    <property type="project" value="InterPro"/>
</dbReference>
<dbReference type="Pfam" id="PF17189">
    <property type="entry name" value="Glyco_hydro_30C"/>
    <property type="match status" value="1"/>
</dbReference>
<dbReference type="AlphaFoldDB" id="A0A2V3PI72"/>
<proteinExistence type="inferred from homology"/>
<name>A0A2V3PI72_9BACT</name>
<dbReference type="GO" id="GO:0006680">
    <property type="term" value="P:glucosylceramide catabolic process"/>
    <property type="evidence" value="ECO:0007669"/>
    <property type="project" value="TreeGrafter"/>
</dbReference>
<dbReference type="Gene3D" id="2.60.40.1180">
    <property type="entry name" value="Golgi alpha-mannosidase II"/>
    <property type="match status" value="1"/>
</dbReference>
<feature type="signal peptide" evidence="5">
    <location>
        <begin position="1"/>
        <end position="19"/>
    </location>
</feature>
<feature type="chain" id="PRO_5015965750" evidence="5">
    <location>
        <begin position="20"/>
        <end position="478"/>
    </location>
</feature>
<dbReference type="PANTHER" id="PTHR11069">
    <property type="entry name" value="GLUCOSYLCERAMIDASE"/>
    <property type="match status" value="1"/>
</dbReference>
<comment type="similarity">
    <text evidence="1 4">Belongs to the glycosyl hydrolase 30 family.</text>
</comment>
<comment type="caution">
    <text evidence="8">The sequence shown here is derived from an EMBL/GenBank/DDBJ whole genome shotgun (WGS) entry which is preliminary data.</text>
</comment>
<keyword evidence="4" id="KW-0326">Glycosidase</keyword>
<sequence length="478" mass="53502">MKKYFVVFTSLLFALASCSSDDSNDSTPEPEADTKPIEVYLTVRSGTQRLAKQASLNFSSDITNLTIRLDSTDRKQEIEGFGGSLTGSSAYLIKNMSEAARKKLLDDLFTESGIALKYLRLAIGSSDFSIGDYTYCDESGINNFAIPATDKRDLLPVLKEIVALNKNIKLMGTPWTAPAWMKKNKNLYGGSLIGESVYNDFSEYFVKYIQAYKNEGINIDAISLQNEPRHEIGSYPTMYMEWNEQNEIIRDYLGPKFKQAGIATKILIWDHNFDGYDYPTKILNDSKTKEYVGGAAFHGYGGSPADLDNLLRTHPDVPLYFTEQSGGGWNTDDAIGNMLYYMKEMLMPTINKGSRNFLMWNIALDSSNGPVTTTNGGCQDCRGIVTIKDNNTYTVNEEYYLLGHFSKFIKEGAHRINHTVVGTKPSNMQICSFLNPDGSKVVVVLNQTGANQQFTVRTGDRRFTYSLFDQSVASFVYK</sequence>
<dbReference type="EMBL" id="QICL01000041">
    <property type="protein sequence ID" value="PXV58908.1"/>
    <property type="molecule type" value="Genomic_DNA"/>
</dbReference>
<evidence type="ECO:0000313" key="8">
    <source>
        <dbReference type="EMBL" id="PXV58908.1"/>
    </source>
</evidence>
<keyword evidence="9" id="KW-1185">Reference proteome</keyword>
<dbReference type="InterPro" id="IPR033453">
    <property type="entry name" value="Glyco_hydro_30_TIM-barrel"/>
</dbReference>
<dbReference type="OrthoDB" id="9806701at2"/>
<dbReference type="PANTHER" id="PTHR11069:SF23">
    <property type="entry name" value="LYSOSOMAL ACID GLUCOSYLCERAMIDASE"/>
    <property type="match status" value="1"/>
</dbReference>
<gene>
    <name evidence="8" type="ORF">CLV62_14119</name>
</gene>
<accession>A0A2V3PI72</accession>
<evidence type="ECO:0000256" key="5">
    <source>
        <dbReference type="SAM" id="SignalP"/>
    </source>
</evidence>
<feature type="domain" description="Glycosyl hydrolase family 30 beta sandwich" evidence="7">
    <location>
        <begin position="412"/>
        <end position="475"/>
    </location>
</feature>
<dbReference type="Pfam" id="PF02055">
    <property type="entry name" value="Glyco_hydro_30"/>
    <property type="match status" value="1"/>
</dbReference>
<evidence type="ECO:0000259" key="7">
    <source>
        <dbReference type="Pfam" id="PF17189"/>
    </source>
</evidence>
<organism evidence="8 9">
    <name type="scientific">Dysgonomonas alginatilytica</name>
    <dbReference type="NCBI Taxonomy" id="1605892"/>
    <lineage>
        <taxon>Bacteria</taxon>
        <taxon>Pseudomonadati</taxon>
        <taxon>Bacteroidota</taxon>
        <taxon>Bacteroidia</taxon>
        <taxon>Bacteroidales</taxon>
        <taxon>Dysgonomonadaceae</taxon>
        <taxon>Dysgonomonas</taxon>
    </lineage>
</organism>
<dbReference type="SUPFAM" id="SSF51445">
    <property type="entry name" value="(Trans)glycosidases"/>
    <property type="match status" value="1"/>
</dbReference>
<protein>
    <submittedName>
        <fullName evidence="8">Glucosylceramidase</fullName>
    </submittedName>
</protein>
<dbReference type="Proteomes" id="UP000247973">
    <property type="component" value="Unassembled WGS sequence"/>
</dbReference>
<dbReference type="PRINTS" id="PR00843">
    <property type="entry name" value="GLHYDRLASE30"/>
</dbReference>
<keyword evidence="3 4" id="KW-0378">Hydrolase</keyword>
<evidence type="ECO:0000259" key="6">
    <source>
        <dbReference type="Pfam" id="PF02055"/>
    </source>
</evidence>
<evidence type="ECO:0000256" key="2">
    <source>
        <dbReference type="ARBA" id="ARBA00022729"/>
    </source>
</evidence>
<evidence type="ECO:0000256" key="4">
    <source>
        <dbReference type="RuleBase" id="RU361188"/>
    </source>
</evidence>
<dbReference type="GO" id="GO:0016020">
    <property type="term" value="C:membrane"/>
    <property type="evidence" value="ECO:0007669"/>
    <property type="project" value="GOC"/>
</dbReference>
<reference evidence="8 9" key="1">
    <citation type="submission" date="2018-03" db="EMBL/GenBank/DDBJ databases">
        <title>Genomic Encyclopedia of Archaeal and Bacterial Type Strains, Phase II (KMG-II): from individual species to whole genera.</title>
        <authorList>
            <person name="Goeker M."/>
        </authorList>
    </citation>
    <scope>NUCLEOTIDE SEQUENCE [LARGE SCALE GENOMIC DNA]</scope>
    <source>
        <strain evidence="8 9">DSM 100214</strain>
    </source>
</reference>